<comment type="caution">
    <text evidence="3">The sequence shown here is derived from an EMBL/GenBank/DDBJ whole genome shotgun (WGS) entry which is preliminary data.</text>
</comment>
<dbReference type="Pfam" id="PF18962">
    <property type="entry name" value="Por_Secre_tail"/>
    <property type="match status" value="1"/>
</dbReference>
<organism evidence="3 4">
    <name type="scientific">candidate division WOR_3 bacterium SM23_60</name>
    <dbReference type="NCBI Taxonomy" id="1703780"/>
    <lineage>
        <taxon>Bacteria</taxon>
        <taxon>Bacteria division WOR-3</taxon>
    </lineage>
</organism>
<dbReference type="InterPro" id="IPR028994">
    <property type="entry name" value="Integrin_alpha_N"/>
</dbReference>
<name>A0A0S8G6W7_UNCW3</name>
<dbReference type="NCBIfam" id="TIGR04183">
    <property type="entry name" value="Por_Secre_tail"/>
    <property type="match status" value="1"/>
</dbReference>
<gene>
    <name evidence="3" type="ORF">AMJ87_12095</name>
</gene>
<dbReference type="SUPFAM" id="SSF69318">
    <property type="entry name" value="Integrin alpha N-terminal domain"/>
    <property type="match status" value="1"/>
</dbReference>
<evidence type="ECO:0000256" key="1">
    <source>
        <dbReference type="ARBA" id="ARBA00022729"/>
    </source>
</evidence>
<protein>
    <recommendedName>
        <fullName evidence="2">Secretion system C-terminal sorting domain-containing protein</fullName>
    </recommendedName>
</protein>
<proteinExistence type="predicted"/>
<evidence type="ECO:0000313" key="4">
    <source>
        <dbReference type="Proteomes" id="UP000051096"/>
    </source>
</evidence>
<dbReference type="Proteomes" id="UP000051096">
    <property type="component" value="Unassembled WGS sequence"/>
</dbReference>
<accession>A0A0S8G6W7</accession>
<sequence length="388" mass="43504">MDTYFGLRGSVFAVDIDSDADLDVFAAYVWRYFPDDGELLWWENEDGAGTNWIEHYVDYDSDITKSCPADIDGDGDADVVISTEGVEWWENVDSGATWIEHGIAGPAARWLDAADMDGDTDVDLLYVGYHDYIGWLEQTEDSTGAMCWIDHQVWDNFYGAYSVHAADMDGDTDIDIVGAAEDDAELTWWEAMEFRSAGELVSSILDVQCNPDWHLINWNWDAPAHTAIRFQVRASDDYTDMGEWSQEMNSPGSLQGILNDRDSYVQYKAILETNNPGVSPTLEDIIISWNPLEIEEAASTAIDFVLQPVLPNPVIGLATISFTIPHDCYVNVDVFDVSGRLVVTLVEEYTHAGKHTIFFDTHNVTNGVYYFRLEAGTFIQTESCVVVK</sequence>
<evidence type="ECO:0000313" key="3">
    <source>
        <dbReference type="EMBL" id="KPK68337.1"/>
    </source>
</evidence>
<dbReference type="Gene3D" id="2.60.40.4070">
    <property type="match status" value="1"/>
</dbReference>
<dbReference type="EMBL" id="LJUO01000174">
    <property type="protein sequence ID" value="KPK68337.1"/>
    <property type="molecule type" value="Genomic_DNA"/>
</dbReference>
<keyword evidence="1" id="KW-0732">Signal</keyword>
<dbReference type="InterPro" id="IPR026444">
    <property type="entry name" value="Secre_tail"/>
</dbReference>
<dbReference type="InterPro" id="IPR013517">
    <property type="entry name" value="FG-GAP"/>
</dbReference>
<dbReference type="Pfam" id="PF13517">
    <property type="entry name" value="FG-GAP_3"/>
    <property type="match status" value="1"/>
</dbReference>
<dbReference type="AlphaFoldDB" id="A0A0S8G6W7"/>
<reference evidence="3 4" key="1">
    <citation type="journal article" date="2015" name="Microbiome">
        <title>Genomic resolution of linkages in carbon, nitrogen, and sulfur cycling among widespread estuary sediment bacteria.</title>
        <authorList>
            <person name="Baker B.J."/>
            <person name="Lazar C.S."/>
            <person name="Teske A.P."/>
            <person name="Dick G.J."/>
        </authorList>
    </citation>
    <scope>NUCLEOTIDE SEQUENCE [LARGE SCALE GENOMIC DNA]</scope>
    <source>
        <strain evidence="3">SM23_60</strain>
    </source>
</reference>
<feature type="domain" description="Secretion system C-terminal sorting" evidence="2">
    <location>
        <begin position="310"/>
        <end position="379"/>
    </location>
</feature>
<evidence type="ECO:0000259" key="2">
    <source>
        <dbReference type="Pfam" id="PF18962"/>
    </source>
</evidence>
<dbReference type="PANTHER" id="PTHR44103">
    <property type="entry name" value="PROPROTEIN CONVERTASE P"/>
    <property type="match status" value="1"/>
</dbReference>
<dbReference type="PANTHER" id="PTHR44103:SF1">
    <property type="entry name" value="PROPROTEIN CONVERTASE P"/>
    <property type="match status" value="1"/>
</dbReference>